<name>A0A3M6QP27_9BURK</name>
<dbReference type="Gene3D" id="3.30.70.1560">
    <property type="entry name" value="Alpha-L RNA-binding motif"/>
    <property type="match status" value="1"/>
</dbReference>
<dbReference type="EC" id="5.4.99.-" evidence="3"/>
<dbReference type="PANTHER" id="PTHR47683:SF2">
    <property type="entry name" value="RNA-BINDING S4 DOMAIN-CONTAINING PROTEIN"/>
    <property type="match status" value="1"/>
</dbReference>
<accession>A0A3M6QP27</accession>
<dbReference type="PROSITE" id="PS01149">
    <property type="entry name" value="PSI_RSU"/>
    <property type="match status" value="1"/>
</dbReference>
<evidence type="ECO:0000259" key="5">
    <source>
        <dbReference type="Pfam" id="PF00849"/>
    </source>
</evidence>
<evidence type="ECO:0000256" key="2">
    <source>
        <dbReference type="ARBA" id="ARBA00023235"/>
    </source>
</evidence>
<dbReference type="Gene3D" id="3.30.70.580">
    <property type="entry name" value="Pseudouridine synthase I, catalytic domain, N-terminal subdomain"/>
    <property type="match status" value="1"/>
</dbReference>
<dbReference type="AlphaFoldDB" id="A0A3M6QP27"/>
<dbReference type="GO" id="GO:0009982">
    <property type="term" value="F:pseudouridine synthase activity"/>
    <property type="evidence" value="ECO:0007669"/>
    <property type="project" value="InterPro"/>
</dbReference>
<dbReference type="InterPro" id="IPR020103">
    <property type="entry name" value="PsdUridine_synth_cat_dom_sf"/>
</dbReference>
<dbReference type="InterPro" id="IPR018496">
    <property type="entry name" value="PsdUridine_synth_RsuA/RluB_CS"/>
</dbReference>
<dbReference type="PANTHER" id="PTHR47683">
    <property type="entry name" value="PSEUDOURIDINE SYNTHASE FAMILY PROTEIN-RELATED"/>
    <property type="match status" value="1"/>
</dbReference>
<dbReference type="SUPFAM" id="SSF55120">
    <property type="entry name" value="Pseudouridine synthase"/>
    <property type="match status" value="1"/>
</dbReference>
<keyword evidence="7" id="KW-1185">Reference proteome</keyword>
<dbReference type="GO" id="GO:0003723">
    <property type="term" value="F:RNA binding"/>
    <property type="evidence" value="ECO:0007669"/>
    <property type="project" value="InterPro"/>
</dbReference>
<comment type="similarity">
    <text evidence="1 3">Belongs to the pseudouridine synthase RsuA family.</text>
</comment>
<dbReference type="Proteomes" id="UP000278006">
    <property type="component" value="Unassembled WGS sequence"/>
</dbReference>
<dbReference type="InterPro" id="IPR006145">
    <property type="entry name" value="PsdUridine_synth_RsuA/RluA"/>
</dbReference>
<dbReference type="OrthoDB" id="9807213at2"/>
<gene>
    <name evidence="6" type="ORF">D8I35_13140</name>
</gene>
<evidence type="ECO:0000256" key="3">
    <source>
        <dbReference type="RuleBase" id="RU003887"/>
    </source>
</evidence>
<protein>
    <recommendedName>
        <fullName evidence="3">Pseudouridine synthase</fullName>
        <ecNumber evidence="3">5.4.99.-</ecNumber>
    </recommendedName>
</protein>
<dbReference type="InterPro" id="IPR000748">
    <property type="entry name" value="PsdUridine_synth_RsuA/RluB/E/F"/>
</dbReference>
<dbReference type="InterPro" id="IPR050343">
    <property type="entry name" value="RsuA_PseudoU_synthase"/>
</dbReference>
<dbReference type="GO" id="GO:0001522">
    <property type="term" value="P:pseudouridine synthesis"/>
    <property type="evidence" value="ECO:0007669"/>
    <property type="project" value="InterPro"/>
</dbReference>
<dbReference type="RefSeq" id="WP_122230077.1">
    <property type="nucleotide sequence ID" value="NZ_RDQO01000004.1"/>
</dbReference>
<evidence type="ECO:0000256" key="1">
    <source>
        <dbReference type="ARBA" id="ARBA00008348"/>
    </source>
</evidence>
<dbReference type="InterPro" id="IPR020094">
    <property type="entry name" value="TruA/RsuA/RluB/E/F_N"/>
</dbReference>
<evidence type="ECO:0000256" key="4">
    <source>
        <dbReference type="SAM" id="MobiDB-lite"/>
    </source>
</evidence>
<comment type="caution">
    <text evidence="6">The sequence shown here is derived from an EMBL/GenBank/DDBJ whole genome shotgun (WGS) entry which is preliminary data.</text>
</comment>
<feature type="region of interest" description="Disordered" evidence="4">
    <location>
        <begin position="1"/>
        <end position="33"/>
    </location>
</feature>
<keyword evidence="2 3" id="KW-0413">Isomerase</keyword>
<dbReference type="Pfam" id="PF00849">
    <property type="entry name" value="PseudoU_synth_2"/>
    <property type="match status" value="1"/>
</dbReference>
<evidence type="ECO:0000313" key="6">
    <source>
        <dbReference type="EMBL" id="RMX04808.1"/>
    </source>
</evidence>
<feature type="domain" description="Pseudouridine synthase RsuA/RluA-like" evidence="5">
    <location>
        <begin position="39"/>
        <end position="187"/>
    </location>
</feature>
<sequence length="219" mass="24085">MRAPSSPPRPSRPRAPSPPGRAGVPPRRVARPAPAQPRLLALNKPYGVLTQFQDGQGRATLADLVDVPGVYPAGRLDLDSEGLLLLTNDGRLQARIADPRHKLAKTYWVQVEGTASEAQLQALRDGVLLKDGPTLPAEALRVPDEEAQARLWPRQPPVRFRKTVPTSWLALTIREGRNRQVRRMTAAVGLPTLRLVRVRIGDWALDGLSSGQWRELALP</sequence>
<evidence type="ECO:0000313" key="7">
    <source>
        <dbReference type="Proteomes" id="UP000278006"/>
    </source>
</evidence>
<dbReference type="NCBIfam" id="TIGR00093">
    <property type="entry name" value="pseudouridine synthase"/>
    <property type="match status" value="1"/>
</dbReference>
<dbReference type="EMBL" id="RDQO01000004">
    <property type="protein sequence ID" value="RMX04808.1"/>
    <property type="molecule type" value="Genomic_DNA"/>
</dbReference>
<organism evidence="6 7">
    <name type="scientific">Corticibacter populi</name>
    <dbReference type="NCBI Taxonomy" id="1550736"/>
    <lineage>
        <taxon>Bacteria</taxon>
        <taxon>Pseudomonadati</taxon>
        <taxon>Pseudomonadota</taxon>
        <taxon>Betaproteobacteria</taxon>
        <taxon>Burkholderiales</taxon>
        <taxon>Comamonadaceae</taxon>
        <taxon>Corticibacter</taxon>
    </lineage>
</organism>
<dbReference type="GO" id="GO:0140098">
    <property type="term" value="F:catalytic activity, acting on RNA"/>
    <property type="evidence" value="ECO:0007669"/>
    <property type="project" value="UniProtKB-ARBA"/>
</dbReference>
<feature type="compositionally biased region" description="Low complexity" evidence="4">
    <location>
        <begin position="20"/>
        <end position="33"/>
    </location>
</feature>
<feature type="compositionally biased region" description="Pro residues" evidence="4">
    <location>
        <begin position="1"/>
        <end position="19"/>
    </location>
</feature>
<dbReference type="GO" id="GO:0006364">
    <property type="term" value="P:rRNA processing"/>
    <property type="evidence" value="ECO:0007669"/>
    <property type="project" value="UniProtKB-ARBA"/>
</dbReference>
<dbReference type="InterPro" id="IPR042092">
    <property type="entry name" value="PsdUridine_s_RsuA/RluB/E/F_cat"/>
</dbReference>
<proteinExistence type="inferred from homology"/>
<reference evidence="6 7" key="1">
    <citation type="submission" date="2018-10" db="EMBL/GenBank/DDBJ databases">
        <title>Draft genome of Cortibacter populi DSM10536.</title>
        <authorList>
            <person name="Bernier A.-M."/>
            <person name="Bernard K."/>
        </authorList>
    </citation>
    <scope>NUCLEOTIDE SEQUENCE [LARGE SCALE GENOMIC DNA]</scope>
    <source>
        <strain evidence="6 7">DSM 105136</strain>
    </source>
</reference>